<dbReference type="Proteomes" id="UP000694388">
    <property type="component" value="Unplaced"/>
</dbReference>
<reference evidence="16" key="2">
    <citation type="submission" date="2025-09" db="UniProtKB">
        <authorList>
            <consortium name="Ensembl"/>
        </authorList>
    </citation>
    <scope>IDENTIFICATION</scope>
</reference>
<dbReference type="PANTHER" id="PTHR11130">
    <property type="entry name" value="GLUTATHIONE SYNTHETASE"/>
    <property type="match status" value="1"/>
</dbReference>
<evidence type="ECO:0000256" key="13">
    <source>
        <dbReference type="PIRSR" id="PIRSR001558-1"/>
    </source>
</evidence>
<dbReference type="GO" id="GO:0043295">
    <property type="term" value="F:glutathione binding"/>
    <property type="evidence" value="ECO:0007669"/>
    <property type="project" value="UniProtKB-UniRule"/>
</dbReference>
<dbReference type="InterPro" id="IPR016185">
    <property type="entry name" value="PreATP-grasp_dom_sf"/>
</dbReference>
<dbReference type="PANTHER" id="PTHR11130:SF0">
    <property type="entry name" value="GLUTATHIONE SYNTHETASE"/>
    <property type="match status" value="1"/>
</dbReference>
<comment type="catalytic activity">
    <reaction evidence="11">
        <text>gamma-L-glutamyl-L-cysteine + glycine + ATP = glutathione + ADP + phosphate + H(+)</text>
        <dbReference type="Rhea" id="RHEA:13557"/>
        <dbReference type="ChEBI" id="CHEBI:15378"/>
        <dbReference type="ChEBI" id="CHEBI:30616"/>
        <dbReference type="ChEBI" id="CHEBI:43474"/>
        <dbReference type="ChEBI" id="CHEBI:57305"/>
        <dbReference type="ChEBI" id="CHEBI:57925"/>
        <dbReference type="ChEBI" id="CHEBI:58173"/>
        <dbReference type="ChEBI" id="CHEBI:456216"/>
        <dbReference type="EC" id="6.3.2.3"/>
    </reaction>
    <physiologicalReaction direction="left-to-right" evidence="11">
        <dbReference type="Rhea" id="RHEA:13558"/>
    </physiologicalReaction>
</comment>
<reference evidence="16" key="1">
    <citation type="submission" date="2025-08" db="UniProtKB">
        <authorList>
            <consortium name="Ensembl"/>
        </authorList>
    </citation>
    <scope>IDENTIFICATION</scope>
</reference>
<dbReference type="InterPro" id="IPR004887">
    <property type="entry name" value="GSH_synth_subst-bd"/>
</dbReference>
<dbReference type="NCBIfam" id="TIGR01986">
    <property type="entry name" value="glut_syn_euk"/>
    <property type="match status" value="1"/>
</dbReference>
<evidence type="ECO:0000256" key="4">
    <source>
        <dbReference type="ARBA" id="ARBA00020821"/>
    </source>
</evidence>
<keyword evidence="6 12" id="KW-0317">Glutathione biosynthesis</keyword>
<evidence type="ECO:0000256" key="12">
    <source>
        <dbReference type="PIRNR" id="PIRNR001558"/>
    </source>
</evidence>
<feature type="binding site" evidence="13">
    <location>
        <position position="335"/>
    </location>
    <ligand>
        <name>ATP</name>
        <dbReference type="ChEBI" id="CHEBI:30616"/>
    </ligand>
</feature>
<evidence type="ECO:0000256" key="14">
    <source>
        <dbReference type="PIRSR" id="PIRSR001558-2"/>
    </source>
</evidence>
<dbReference type="Gene3D" id="3.40.50.1760">
    <property type="entry name" value="Glutathione synthase, substrate-binding domain superfamily, eukaryotic"/>
    <property type="match status" value="1"/>
</dbReference>
<dbReference type="GO" id="GO:0005829">
    <property type="term" value="C:cytosol"/>
    <property type="evidence" value="ECO:0007669"/>
    <property type="project" value="TreeGrafter"/>
</dbReference>
<evidence type="ECO:0000313" key="17">
    <source>
        <dbReference type="Proteomes" id="UP000694388"/>
    </source>
</evidence>
<feature type="binding site" evidence="14">
    <location>
        <position position="242"/>
    </location>
    <ligand>
        <name>Mg(2+)</name>
        <dbReference type="ChEBI" id="CHEBI:18420"/>
    </ligand>
</feature>
<dbReference type="UniPathway" id="UPA00142">
    <property type="reaction ID" value="UER00210"/>
</dbReference>
<proteinExistence type="inferred from homology"/>
<organism evidence="16 17">
    <name type="scientific">Eptatretus burgeri</name>
    <name type="common">Inshore hagfish</name>
    <dbReference type="NCBI Taxonomy" id="7764"/>
    <lineage>
        <taxon>Eukaryota</taxon>
        <taxon>Metazoa</taxon>
        <taxon>Chordata</taxon>
        <taxon>Craniata</taxon>
        <taxon>Vertebrata</taxon>
        <taxon>Cyclostomata</taxon>
        <taxon>Myxini</taxon>
        <taxon>Myxiniformes</taxon>
        <taxon>Myxinidae</taxon>
        <taxon>Eptatretinae</taxon>
        <taxon>Eptatretus</taxon>
    </lineage>
</organism>
<evidence type="ECO:0000313" key="16">
    <source>
        <dbReference type="Ensembl" id="ENSEBUP00000009975.1"/>
    </source>
</evidence>
<dbReference type="OMA" id="CPPISYH"/>
<keyword evidence="7 12" id="KW-0479">Metal-binding</keyword>
<evidence type="ECO:0000256" key="5">
    <source>
        <dbReference type="ARBA" id="ARBA00022598"/>
    </source>
</evidence>
<evidence type="ECO:0000256" key="8">
    <source>
        <dbReference type="ARBA" id="ARBA00022741"/>
    </source>
</evidence>
<dbReference type="EC" id="6.3.2.3" evidence="3 12"/>
<dbReference type="PIRSF" id="PIRSF001558">
    <property type="entry name" value="GSHase"/>
    <property type="match status" value="1"/>
</dbReference>
<dbReference type="Gene3D" id="3.30.470.20">
    <property type="entry name" value="ATP-grasp fold, B domain"/>
    <property type="match status" value="2"/>
</dbReference>
<dbReference type="InterPro" id="IPR014709">
    <property type="entry name" value="Glutathione_synthase_C_euk"/>
</dbReference>
<dbReference type="GO" id="GO:0004363">
    <property type="term" value="F:glutathione synthase activity"/>
    <property type="evidence" value="ECO:0007669"/>
    <property type="project" value="UniProtKB-UniRule"/>
</dbReference>
<dbReference type="InterPro" id="IPR037013">
    <property type="entry name" value="GSH-S_sub-bd_sf"/>
</dbReference>
<dbReference type="SUPFAM" id="SSF56059">
    <property type="entry name" value="Glutathione synthetase ATP-binding domain-like"/>
    <property type="match status" value="1"/>
</dbReference>
<dbReference type="InterPro" id="IPR005615">
    <property type="entry name" value="Glutathione_synthase"/>
</dbReference>
<feature type="binding site" evidence="13">
    <location>
        <begin position="238"/>
        <end position="247"/>
    </location>
    <ligand>
        <name>ATP</name>
        <dbReference type="ChEBI" id="CHEBI:30616"/>
    </ligand>
</feature>
<evidence type="ECO:0000259" key="15">
    <source>
        <dbReference type="Pfam" id="PF03199"/>
    </source>
</evidence>
<accession>A0A8C4Q4N2</accession>
<name>A0A8C4Q4N2_EPTBU</name>
<dbReference type="Gene3D" id="3.30.1490.50">
    <property type="match status" value="1"/>
</dbReference>
<dbReference type="Pfam" id="PF03199">
    <property type="entry name" value="GSH_synthase"/>
    <property type="match status" value="1"/>
</dbReference>
<feature type="binding site" evidence="13">
    <location>
        <position position="329"/>
    </location>
    <ligand>
        <name>ATP</name>
        <dbReference type="ChEBI" id="CHEBI:30616"/>
    </ligand>
</feature>
<dbReference type="AlphaFoldDB" id="A0A8C4Q4N2"/>
<feature type="binding site" evidence="13">
    <location>
        <position position="249"/>
    </location>
    <ligand>
        <name>ATP</name>
        <dbReference type="ChEBI" id="CHEBI:30616"/>
    </ligand>
</feature>
<evidence type="ECO:0000256" key="9">
    <source>
        <dbReference type="ARBA" id="ARBA00022840"/>
    </source>
</evidence>
<feature type="binding site" evidence="13">
    <location>
        <position position="96"/>
    </location>
    <ligand>
        <name>substrate</name>
    </ligand>
</feature>
<evidence type="ECO:0000256" key="10">
    <source>
        <dbReference type="ARBA" id="ARBA00022842"/>
    </source>
</evidence>
<protein>
    <recommendedName>
        <fullName evidence="4 12">Glutathione synthetase</fullName>
        <shortName evidence="12">GSH-S</shortName>
        <ecNumber evidence="3 12">6.3.2.3</ecNumber>
    </recommendedName>
</protein>
<feature type="binding site" evidence="13">
    <location>
        <position position="181"/>
    </location>
    <ligand>
        <name>ATP</name>
        <dbReference type="ChEBI" id="CHEBI:30616"/>
    </ligand>
</feature>
<keyword evidence="17" id="KW-1185">Reference proteome</keyword>
<feature type="binding site" evidence="13">
    <location>
        <position position="302"/>
    </location>
    <ligand>
        <name>ATP</name>
        <dbReference type="ChEBI" id="CHEBI:30616"/>
    </ligand>
</feature>
<evidence type="ECO:0000256" key="3">
    <source>
        <dbReference type="ARBA" id="ARBA00012214"/>
    </source>
</evidence>
<keyword evidence="9 12" id="KW-0067">ATP-binding</keyword>
<evidence type="ECO:0000256" key="2">
    <source>
        <dbReference type="ARBA" id="ARBA00010385"/>
    </source>
</evidence>
<dbReference type="Ensembl" id="ENSEBUT00000010510.1">
    <property type="protein sequence ID" value="ENSEBUP00000009975.1"/>
    <property type="gene ID" value="ENSEBUG00000006410.1"/>
</dbReference>
<feature type="binding site" evidence="13">
    <location>
        <position position="327"/>
    </location>
    <ligand>
        <name>substrate</name>
    </ligand>
</feature>
<feature type="domain" description="Glutathione synthase substrate-binding" evidence="15">
    <location>
        <begin position="81"/>
        <end position="178"/>
    </location>
</feature>
<comment type="similarity">
    <text evidence="2 12">Belongs to the eukaryotic GSH synthase family.</text>
</comment>
<dbReference type="SUPFAM" id="SSF52440">
    <property type="entry name" value="PreATP-grasp domain"/>
    <property type="match status" value="1"/>
</dbReference>
<evidence type="ECO:0000256" key="1">
    <source>
        <dbReference type="ARBA" id="ARBA00004965"/>
    </source>
</evidence>
<sequence length="361" mass="39972">MLDSEGTAKHLDEIVFQQVELNTIAASFGGMASKLLSLHRHVLRSAGLHHLTDLMPENNPIAGIADAIICAWKLYKNPQALVLVVCEEFDINVFDQHCLEYILQERDVPFTRKTFTELDQQARLDVKRSLYLGQKEVVVVYYRTGYMPHQLDETAWRVRRILEHSLAACCPDIGTHLAGTKKVQQRLTSDNLSSLGLSDTCIARLQQTFTTMHSLDEGEEGDMAMQKALANPSQYVLKPQREGGGNNLYDEDIVRALTSGGEGERGMDRAAYILMHRFQPPSSQNVVICPGVPFRVQPCVSELGVYGTYVRCGTEMILNNCCGHLLRSKSSIQNDGGVIAGIAALDSPCLVPMSAQPLLKL</sequence>
<dbReference type="FunFam" id="3.30.1490.50:FF:000002">
    <property type="entry name" value="Glutathione synthetase"/>
    <property type="match status" value="1"/>
</dbReference>
<comment type="cofactor">
    <cofactor evidence="12 14">
        <name>Mg(2+)</name>
        <dbReference type="ChEBI" id="CHEBI:18420"/>
    </cofactor>
    <text evidence="12 14">Binds 1 Mg(2+) ion per subunit.</text>
</comment>
<evidence type="ECO:0000256" key="11">
    <source>
        <dbReference type="ARBA" id="ARBA00048871"/>
    </source>
</evidence>
<dbReference type="GO" id="GO:0005524">
    <property type="term" value="F:ATP binding"/>
    <property type="evidence" value="ECO:0007669"/>
    <property type="project" value="UniProtKB-UniRule"/>
</dbReference>
<dbReference type="Pfam" id="PF03917">
    <property type="entry name" value="GSH_synth_ATP"/>
    <property type="match status" value="1"/>
</dbReference>
<keyword evidence="8 12" id="KW-0547">Nucleotide-binding</keyword>
<keyword evidence="10 12" id="KW-0460">Magnesium</keyword>
<keyword evidence="5 12" id="KW-0436">Ligase</keyword>
<evidence type="ECO:0000256" key="7">
    <source>
        <dbReference type="ARBA" id="ARBA00022723"/>
    </source>
</evidence>
<dbReference type="GO" id="GO:0000287">
    <property type="term" value="F:magnesium ion binding"/>
    <property type="evidence" value="ECO:0007669"/>
    <property type="project" value="UniProtKB-UniRule"/>
</dbReference>
<evidence type="ECO:0000256" key="6">
    <source>
        <dbReference type="ARBA" id="ARBA00022684"/>
    </source>
</evidence>
<comment type="pathway">
    <text evidence="1 12">Sulfur metabolism; glutathione biosynthesis; glutathione from L-cysteine and L-glutamate: step 2/2.</text>
</comment>
<dbReference type="GeneTree" id="ENSGT00390000013764"/>